<protein>
    <submittedName>
        <fullName evidence="2">Uncharacterized protein</fullName>
    </submittedName>
</protein>
<accession>A0A7J2U1G4</accession>
<feature type="transmembrane region" description="Helical" evidence="1">
    <location>
        <begin position="102"/>
        <end position="122"/>
    </location>
</feature>
<name>A0A7J2U1G4_9CREN</name>
<organism evidence="2">
    <name type="scientific">Ignisphaera aggregans</name>
    <dbReference type="NCBI Taxonomy" id="334771"/>
    <lineage>
        <taxon>Archaea</taxon>
        <taxon>Thermoproteota</taxon>
        <taxon>Thermoprotei</taxon>
        <taxon>Desulfurococcales</taxon>
        <taxon>Desulfurococcaceae</taxon>
        <taxon>Ignisphaera</taxon>
    </lineage>
</organism>
<evidence type="ECO:0000313" key="2">
    <source>
        <dbReference type="EMBL" id="HEM66516.1"/>
    </source>
</evidence>
<feature type="transmembrane region" description="Helical" evidence="1">
    <location>
        <begin position="49"/>
        <end position="70"/>
    </location>
</feature>
<sequence>MVCNTYFYVVRDVLAVVNVFKERFGSIFIALVLLLVGCSIVVALQGFSIGLLVSLNLAVLGTVAMCRGLVEGDAGERRFYTVWSLVLYSFAVAVAISTLFSMLIGFAALLICLGLVMLFGVLH</sequence>
<proteinExistence type="predicted"/>
<keyword evidence="1" id="KW-0812">Transmembrane</keyword>
<feature type="transmembrane region" description="Helical" evidence="1">
    <location>
        <begin position="24"/>
        <end position="43"/>
    </location>
</feature>
<dbReference type="AlphaFoldDB" id="A0A7J2U1G4"/>
<feature type="transmembrane region" description="Helical" evidence="1">
    <location>
        <begin position="79"/>
        <end position="96"/>
    </location>
</feature>
<reference evidence="2" key="1">
    <citation type="journal article" date="2020" name="mSystems">
        <title>Genome- and Community-Level Interaction Insights into Carbon Utilization and Element Cycling Functions of Hydrothermarchaeota in Hydrothermal Sediment.</title>
        <authorList>
            <person name="Zhou Z."/>
            <person name="Liu Y."/>
            <person name="Xu W."/>
            <person name="Pan J."/>
            <person name="Luo Z.H."/>
            <person name="Li M."/>
        </authorList>
    </citation>
    <scope>NUCLEOTIDE SEQUENCE [LARGE SCALE GENOMIC DNA]</scope>
    <source>
        <strain evidence="2">SpSt-125</strain>
    </source>
</reference>
<comment type="caution">
    <text evidence="2">The sequence shown here is derived from an EMBL/GenBank/DDBJ whole genome shotgun (WGS) entry which is preliminary data.</text>
</comment>
<keyword evidence="1" id="KW-0472">Membrane</keyword>
<evidence type="ECO:0000256" key="1">
    <source>
        <dbReference type="SAM" id="Phobius"/>
    </source>
</evidence>
<keyword evidence="1" id="KW-1133">Transmembrane helix</keyword>
<dbReference type="EMBL" id="DSEU01000017">
    <property type="protein sequence ID" value="HEM66516.1"/>
    <property type="molecule type" value="Genomic_DNA"/>
</dbReference>
<gene>
    <name evidence="2" type="ORF">ENO26_02945</name>
</gene>